<dbReference type="Proteomes" id="UP001451782">
    <property type="component" value="Chromosome"/>
</dbReference>
<feature type="transmembrane region" description="Helical" evidence="1">
    <location>
        <begin position="115"/>
        <end position="137"/>
    </location>
</feature>
<accession>A0AAN0NIB6</accession>
<keyword evidence="1" id="KW-0472">Membrane</keyword>
<gene>
    <name evidence="2" type="ORF">AABB28_06245</name>
</gene>
<reference evidence="2 3" key="1">
    <citation type="submission" date="2024-04" db="EMBL/GenBank/DDBJ databases">
        <title>Phylogenomic analyses of a clade within the roseobacter group suggest taxonomic reassignments of species of the genera Aestuariivita, Citreicella, Loktanella, Nautella, Pelagibaca, Ruegeria, Thalassobius, Thiobacimonas and Tropicibacter, and the proposal o.</title>
        <authorList>
            <person name="Jeon C.O."/>
        </authorList>
    </citation>
    <scope>NUCLEOTIDE SEQUENCE [LARGE SCALE GENOMIC DNA]</scope>
    <source>
        <strain evidence="2 3">G8-12</strain>
    </source>
</reference>
<sequence>MTTEKPKEKTIVIEIPEAVGVFDSFTDLQAAIYDLRMSGFSRRDISLLGDETALKDKLGTAYWRAKDLEDDPHAPRAAFVSEEATGELEGAIVGGFFFLGSAIAMTAMLTPLSTVAASIAAVAVGGTPGAILGTLLARRVGQHHKDYYAHQIANGGILLWVRTETPEKEALATKILKGHSGKDVHVHGWTK</sequence>
<protein>
    <recommendedName>
        <fullName evidence="4">DUF1269 domain-containing protein</fullName>
    </recommendedName>
</protein>
<feature type="transmembrane region" description="Helical" evidence="1">
    <location>
        <begin position="91"/>
        <end position="109"/>
    </location>
</feature>
<evidence type="ECO:0000313" key="3">
    <source>
        <dbReference type="Proteomes" id="UP001451782"/>
    </source>
</evidence>
<dbReference type="KEGG" id="yag:AABB28_06245"/>
<dbReference type="EMBL" id="CP151762">
    <property type="protein sequence ID" value="WZU64872.1"/>
    <property type="molecule type" value="Genomic_DNA"/>
</dbReference>
<keyword evidence="3" id="KW-1185">Reference proteome</keyword>
<proteinExistence type="predicted"/>
<evidence type="ECO:0000313" key="2">
    <source>
        <dbReference type="EMBL" id="WZU64872.1"/>
    </source>
</evidence>
<evidence type="ECO:0000256" key="1">
    <source>
        <dbReference type="SAM" id="Phobius"/>
    </source>
</evidence>
<dbReference type="AlphaFoldDB" id="A0AAN0NIB6"/>
<keyword evidence="1" id="KW-1133">Transmembrane helix</keyword>
<evidence type="ECO:0008006" key="4">
    <source>
        <dbReference type="Google" id="ProtNLM"/>
    </source>
</evidence>
<name>A0AAN0NIB6_9RHOB</name>
<keyword evidence="1" id="KW-0812">Transmembrane</keyword>
<dbReference type="RefSeq" id="WP_342071227.1">
    <property type="nucleotide sequence ID" value="NZ_CP151762.1"/>
</dbReference>
<organism evidence="2 3">
    <name type="scientific">Yoonia algicola</name>
    <dbReference type="NCBI Taxonomy" id="3137368"/>
    <lineage>
        <taxon>Bacteria</taxon>
        <taxon>Pseudomonadati</taxon>
        <taxon>Pseudomonadota</taxon>
        <taxon>Alphaproteobacteria</taxon>
        <taxon>Rhodobacterales</taxon>
        <taxon>Paracoccaceae</taxon>
        <taxon>Yoonia</taxon>
    </lineage>
</organism>